<sequence length="315" mass="35320">MNKVEETGAHAEIEAVRKGFESRGYICNAHIATSLFLAEKLQKPLLIEGPPGVGKTELAKATAELVGKPLIRLQCYEGLDEAKALYEWKYGKQLLYTQVLKEKLGDLMSGAQGLKESMARLHDFDDTFFSEEFLEPRPLLKALWQPGGAVLLIDEIDKSDDEFEAFLLELLSDYQISVPELGTIKARTTPIVFLTSNNTREIGDALKRRCLHLYIPFPDSDLEQRIIASRVPEMEARLRTQLVAFVQGVRQLDLKKLPAVSETIDWARTMVLLHARELDADLVRNTLNVLLKFQDDIDNVDGEVNALVSKAVQAG</sequence>
<dbReference type="EMBL" id="CP000774">
    <property type="protein sequence ID" value="ABS63570.1"/>
    <property type="molecule type" value="Genomic_DNA"/>
</dbReference>
<reference evidence="2 3" key="1">
    <citation type="journal article" date="2011" name="Stand. Genomic Sci.">
        <title>Complete genome sequence of Parvibaculum lavamentivorans type strain (DS-1(T)).</title>
        <authorList>
            <person name="Schleheck D."/>
            <person name="Weiss M."/>
            <person name="Pitluck S."/>
            <person name="Bruce D."/>
            <person name="Land M.L."/>
            <person name="Han S."/>
            <person name="Saunders E."/>
            <person name="Tapia R."/>
            <person name="Detter C."/>
            <person name="Brettin T."/>
            <person name="Han J."/>
            <person name="Woyke T."/>
            <person name="Goodwin L."/>
            <person name="Pennacchio L."/>
            <person name="Nolan M."/>
            <person name="Cook A.M."/>
            <person name="Kjelleberg S."/>
            <person name="Thomas T."/>
        </authorList>
    </citation>
    <scope>NUCLEOTIDE SEQUENCE [LARGE SCALE GENOMIC DNA]</scope>
    <source>
        <strain evidence="3">DS-1 / DSM 13023 / NCIMB 13966</strain>
    </source>
</reference>
<dbReference type="InterPro" id="IPR050764">
    <property type="entry name" value="CbbQ/NirQ/NorQ/GpvN"/>
</dbReference>
<gene>
    <name evidence="2" type="ordered locus">Plav_1955</name>
</gene>
<dbReference type="SUPFAM" id="SSF52540">
    <property type="entry name" value="P-loop containing nucleoside triphosphate hydrolases"/>
    <property type="match status" value="1"/>
</dbReference>
<dbReference type="STRING" id="402881.Plav_1955"/>
<dbReference type="PANTHER" id="PTHR42759:SF1">
    <property type="entry name" value="MAGNESIUM-CHELATASE SUBUNIT CHLD"/>
    <property type="match status" value="1"/>
</dbReference>
<dbReference type="eggNOG" id="COG0714">
    <property type="taxonomic scope" value="Bacteria"/>
</dbReference>
<dbReference type="GO" id="GO:0016887">
    <property type="term" value="F:ATP hydrolysis activity"/>
    <property type="evidence" value="ECO:0007669"/>
    <property type="project" value="InterPro"/>
</dbReference>
<evidence type="ECO:0000313" key="2">
    <source>
        <dbReference type="EMBL" id="ABS63570.1"/>
    </source>
</evidence>
<dbReference type="Pfam" id="PF07728">
    <property type="entry name" value="AAA_5"/>
    <property type="match status" value="1"/>
</dbReference>
<evidence type="ECO:0000259" key="1">
    <source>
        <dbReference type="SMART" id="SM00382"/>
    </source>
</evidence>
<protein>
    <submittedName>
        <fullName evidence="2">ATPase associated with various cellular activities AAA_5</fullName>
    </submittedName>
</protein>
<accession>A7HUI7</accession>
<dbReference type="PANTHER" id="PTHR42759">
    <property type="entry name" value="MOXR FAMILY PROTEIN"/>
    <property type="match status" value="1"/>
</dbReference>
<feature type="domain" description="AAA+ ATPase" evidence="1">
    <location>
        <begin position="41"/>
        <end position="219"/>
    </location>
</feature>
<dbReference type="InterPro" id="IPR027417">
    <property type="entry name" value="P-loop_NTPase"/>
</dbReference>
<dbReference type="InterPro" id="IPR011704">
    <property type="entry name" value="ATPase_dyneun-rel_AAA"/>
</dbReference>
<dbReference type="RefSeq" id="WP_012110866.1">
    <property type="nucleotide sequence ID" value="NC_009719.1"/>
</dbReference>
<keyword evidence="3" id="KW-1185">Reference proteome</keyword>
<dbReference type="AlphaFoldDB" id="A7HUI7"/>
<organism evidence="2 3">
    <name type="scientific">Parvibaculum lavamentivorans (strain DS-1 / DSM 13023 / NCIMB 13966)</name>
    <dbReference type="NCBI Taxonomy" id="402881"/>
    <lineage>
        <taxon>Bacteria</taxon>
        <taxon>Pseudomonadati</taxon>
        <taxon>Pseudomonadota</taxon>
        <taxon>Alphaproteobacteria</taxon>
        <taxon>Hyphomicrobiales</taxon>
        <taxon>Parvibaculaceae</taxon>
        <taxon>Parvibaculum</taxon>
    </lineage>
</organism>
<dbReference type="OrthoDB" id="9783370at2"/>
<name>A7HUI7_PARL1</name>
<dbReference type="Gene3D" id="3.40.50.300">
    <property type="entry name" value="P-loop containing nucleotide triphosphate hydrolases"/>
    <property type="match status" value="1"/>
</dbReference>
<dbReference type="KEGG" id="pla:Plav_1955"/>
<dbReference type="SMART" id="SM00382">
    <property type="entry name" value="AAA"/>
    <property type="match status" value="1"/>
</dbReference>
<dbReference type="GO" id="GO:0005524">
    <property type="term" value="F:ATP binding"/>
    <property type="evidence" value="ECO:0007669"/>
    <property type="project" value="InterPro"/>
</dbReference>
<dbReference type="HOGENOM" id="CLU_051820_1_0_5"/>
<dbReference type="InterPro" id="IPR003593">
    <property type="entry name" value="AAA+_ATPase"/>
</dbReference>
<dbReference type="CDD" id="cd00009">
    <property type="entry name" value="AAA"/>
    <property type="match status" value="1"/>
</dbReference>
<evidence type="ECO:0000313" key="3">
    <source>
        <dbReference type="Proteomes" id="UP000006377"/>
    </source>
</evidence>
<dbReference type="Proteomes" id="UP000006377">
    <property type="component" value="Chromosome"/>
</dbReference>
<proteinExistence type="predicted"/>